<protein>
    <submittedName>
        <fullName evidence="6">Arylacetamide deacetylase-like 2-like</fullName>
    </submittedName>
</protein>
<feature type="active site" evidence="3">
    <location>
        <position position="74"/>
    </location>
</feature>
<evidence type="ECO:0000313" key="5">
    <source>
        <dbReference type="Proteomes" id="UP000504623"/>
    </source>
</evidence>
<reference evidence="6" key="1">
    <citation type="submission" date="2025-08" db="UniProtKB">
        <authorList>
            <consortium name="RefSeq"/>
        </authorList>
    </citation>
    <scope>IDENTIFICATION</scope>
    <source>
        <tissue evidence="6">Spleen</tissue>
    </source>
</reference>
<organism evidence="5 6">
    <name type="scientific">Chrysochloris asiatica</name>
    <name type="common">Cape golden mole</name>
    <dbReference type="NCBI Taxonomy" id="185453"/>
    <lineage>
        <taxon>Eukaryota</taxon>
        <taxon>Metazoa</taxon>
        <taxon>Chordata</taxon>
        <taxon>Craniata</taxon>
        <taxon>Vertebrata</taxon>
        <taxon>Euteleostomi</taxon>
        <taxon>Mammalia</taxon>
        <taxon>Eutheria</taxon>
        <taxon>Afrotheria</taxon>
        <taxon>Chrysochloridae</taxon>
        <taxon>Chrysochlorinae</taxon>
        <taxon>Chrysochloris</taxon>
    </lineage>
</organism>
<dbReference type="InterPro" id="IPR050300">
    <property type="entry name" value="GDXG_lipolytic_enzyme"/>
</dbReference>
<dbReference type="RefSeq" id="XP_006868061.1">
    <property type="nucleotide sequence ID" value="XM_006867999.1"/>
</dbReference>
<dbReference type="PANTHER" id="PTHR48081:SF28">
    <property type="entry name" value="ALPHA_BETA HYDROLASE FOLD-3 DOMAIN-CONTAINING PROTEIN"/>
    <property type="match status" value="1"/>
</dbReference>
<evidence type="ECO:0000256" key="1">
    <source>
        <dbReference type="ARBA" id="ARBA00010515"/>
    </source>
</evidence>
<name>A0A9B0TQ92_CHRAS</name>
<dbReference type="InterPro" id="IPR029058">
    <property type="entry name" value="AB_hydrolase_fold"/>
</dbReference>
<dbReference type="Pfam" id="PF07859">
    <property type="entry name" value="Abhydrolase_3"/>
    <property type="match status" value="2"/>
</dbReference>
<dbReference type="Proteomes" id="UP000504623">
    <property type="component" value="Unplaced"/>
</dbReference>
<dbReference type="OrthoDB" id="408631at2759"/>
<dbReference type="GeneID" id="102841872"/>
<evidence type="ECO:0000313" key="6">
    <source>
        <dbReference type="RefSeq" id="XP_006868061.1"/>
    </source>
</evidence>
<accession>A0A9B0TQ92</accession>
<proteinExistence type="inferred from homology"/>
<evidence type="ECO:0000259" key="4">
    <source>
        <dbReference type="Pfam" id="PF07859"/>
    </source>
</evidence>
<keyword evidence="2" id="KW-0378">Hydrolase</keyword>
<comment type="similarity">
    <text evidence="1">Belongs to the 'GDXG' lipolytic enzyme family.</text>
</comment>
<keyword evidence="5" id="KW-1185">Reference proteome</keyword>
<dbReference type="Gene3D" id="3.40.50.1820">
    <property type="entry name" value="alpha/beta hydrolase"/>
    <property type="match status" value="1"/>
</dbReference>
<gene>
    <name evidence="6" type="primary">LOC102841872</name>
</gene>
<feature type="domain" description="Alpha/beta hydrolase fold-3" evidence="4">
    <location>
        <begin position="195"/>
        <end position="258"/>
    </location>
</feature>
<dbReference type="AlphaFoldDB" id="A0A9B0TQ92"/>
<dbReference type="InterPro" id="IPR033140">
    <property type="entry name" value="Lipase_GDXG_put_SER_AS"/>
</dbReference>
<evidence type="ECO:0000256" key="2">
    <source>
        <dbReference type="ARBA" id="ARBA00022801"/>
    </source>
</evidence>
<feature type="domain" description="Alpha/beta hydrolase fold-3" evidence="4">
    <location>
        <begin position="9"/>
        <end position="140"/>
    </location>
</feature>
<dbReference type="PROSITE" id="PS01174">
    <property type="entry name" value="LIPASE_GDXG_SER"/>
    <property type="match status" value="1"/>
</dbReference>
<evidence type="ECO:0000256" key="3">
    <source>
        <dbReference type="PROSITE-ProRule" id="PRU10038"/>
    </source>
</evidence>
<dbReference type="InterPro" id="IPR013094">
    <property type="entry name" value="AB_hydrolase_3"/>
</dbReference>
<dbReference type="SUPFAM" id="SSF53474">
    <property type="entry name" value="alpha/beta-Hydrolases"/>
    <property type="match status" value="1"/>
</dbReference>
<sequence length="286" mass="32713">MASIHEHTYYDNLNKWTANKVDAVVVVVDYQVAPQYKFPVATYDVFAAVKRFLQDDILTKYGVDPTQICISGDSAGGALATLVTQQMINIPEMKNKIKTQALIYPYLQTVDVTTPSTKENEHGPLLSMEMAIKMGCKYLTTDEVCPKIFRTNQHMPQGSRHLFRLVNWSIFLPEQFKKNNVYTEPLTGRFDPSYAGLTDIMLSPLLANDTQLQNLPLTYILTCQHDILRDHELTYVTRLQNVGVQVVHDHIEDRIHAAIVYMGSLFYLYLGITLKDKYISWLEENL</sequence>
<dbReference type="GO" id="GO:0016787">
    <property type="term" value="F:hydrolase activity"/>
    <property type="evidence" value="ECO:0007669"/>
    <property type="project" value="UniProtKB-KW"/>
</dbReference>
<dbReference type="PANTHER" id="PTHR48081">
    <property type="entry name" value="AB HYDROLASE SUPERFAMILY PROTEIN C4A8.06C"/>
    <property type="match status" value="1"/>
</dbReference>